<evidence type="ECO:0000256" key="1">
    <source>
        <dbReference type="SAM" id="Phobius"/>
    </source>
</evidence>
<keyword evidence="1" id="KW-0812">Transmembrane</keyword>
<dbReference type="CDD" id="cd00158">
    <property type="entry name" value="RHOD"/>
    <property type="match status" value="1"/>
</dbReference>
<keyword evidence="4" id="KW-1185">Reference proteome</keyword>
<evidence type="ECO:0000313" key="4">
    <source>
        <dbReference type="Proteomes" id="UP001501565"/>
    </source>
</evidence>
<dbReference type="PANTHER" id="PTHR43031:SF18">
    <property type="entry name" value="RHODANESE-RELATED SULFURTRANSFERASES"/>
    <property type="match status" value="1"/>
</dbReference>
<evidence type="ECO:0000313" key="3">
    <source>
        <dbReference type="EMBL" id="GAA3929325.1"/>
    </source>
</evidence>
<comment type="caution">
    <text evidence="3">The sequence shown here is derived from an EMBL/GenBank/DDBJ whole genome shotgun (WGS) entry which is preliminary data.</text>
</comment>
<organism evidence="3 4">
    <name type="scientific">Litoribacillus peritrichatus</name>
    <dbReference type="NCBI Taxonomy" id="718191"/>
    <lineage>
        <taxon>Bacteria</taxon>
        <taxon>Pseudomonadati</taxon>
        <taxon>Pseudomonadota</taxon>
        <taxon>Gammaproteobacteria</taxon>
        <taxon>Oceanospirillales</taxon>
        <taxon>Oceanospirillaceae</taxon>
        <taxon>Litoribacillus</taxon>
    </lineage>
</organism>
<dbReference type="RefSeq" id="WP_344799105.1">
    <property type="nucleotide sequence ID" value="NZ_BAABBN010000007.1"/>
</dbReference>
<reference evidence="4" key="1">
    <citation type="journal article" date="2019" name="Int. J. Syst. Evol. Microbiol.">
        <title>The Global Catalogue of Microorganisms (GCM) 10K type strain sequencing project: providing services to taxonomists for standard genome sequencing and annotation.</title>
        <authorList>
            <consortium name="The Broad Institute Genomics Platform"/>
            <consortium name="The Broad Institute Genome Sequencing Center for Infectious Disease"/>
            <person name="Wu L."/>
            <person name="Ma J."/>
        </authorList>
    </citation>
    <scope>NUCLEOTIDE SEQUENCE [LARGE SCALE GENOMIC DNA]</scope>
    <source>
        <strain evidence="4">JCM 17551</strain>
    </source>
</reference>
<evidence type="ECO:0000259" key="2">
    <source>
        <dbReference type="PROSITE" id="PS50206"/>
    </source>
</evidence>
<dbReference type="SMART" id="SM00450">
    <property type="entry name" value="RHOD"/>
    <property type="match status" value="1"/>
</dbReference>
<sequence>MEQVLEFATNNIALVSVWFVLLALFILSETRKGGKTLSTQQTVMKMNKEGAVILDIRDKADFKKGHILNAINIPFASLANKLGEIEPHKAKPIIVVCKMGQTSNAAGAILRKNGFEDVSRLSGGMAEWTSLNLPVES</sequence>
<proteinExistence type="predicted"/>
<gene>
    <name evidence="3" type="ORF">GCM10022277_27320</name>
</gene>
<dbReference type="SUPFAM" id="SSF52821">
    <property type="entry name" value="Rhodanese/Cell cycle control phosphatase"/>
    <property type="match status" value="1"/>
</dbReference>
<dbReference type="InterPro" id="IPR036873">
    <property type="entry name" value="Rhodanese-like_dom_sf"/>
</dbReference>
<name>A0ABP7MW41_9GAMM</name>
<keyword evidence="1" id="KW-0472">Membrane</keyword>
<dbReference type="Gene3D" id="3.40.250.10">
    <property type="entry name" value="Rhodanese-like domain"/>
    <property type="match status" value="1"/>
</dbReference>
<feature type="domain" description="Rhodanese" evidence="2">
    <location>
        <begin position="47"/>
        <end position="137"/>
    </location>
</feature>
<dbReference type="InterPro" id="IPR001763">
    <property type="entry name" value="Rhodanese-like_dom"/>
</dbReference>
<keyword evidence="1" id="KW-1133">Transmembrane helix</keyword>
<dbReference type="Proteomes" id="UP001501565">
    <property type="component" value="Unassembled WGS sequence"/>
</dbReference>
<dbReference type="PANTHER" id="PTHR43031">
    <property type="entry name" value="FAD-DEPENDENT OXIDOREDUCTASE"/>
    <property type="match status" value="1"/>
</dbReference>
<dbReference type="EMBL" id="BAABBN010000007">
    <property type="protein sequence ID" value="GAA3929325.1"/>
    <property type="molecule type" value="Genomic_DNA"/>
</dbReference>
<accession>A0ABP7MW41</accession>
<dbReference type="InterPro" id="IPR050229">
    <property type="entry name" value="GlpE_sulfurtransferase"/>
</dbReference>
<dbReference type="Pfam" id="PF00581">
    <property type="entry name" value="Rhodanese"/>
    <property type="match status" value="1"/>
</dbReference>
<dbReference type="PROSITE" id="PS50206">
    <property type="entry name" value="RHODANESE_3"/>
    <property type="match status" value="1"/>
</dbReference>
<protein>
    <submittedName>
        <fullName evidence="3">Rhodanese-like domain-containing protein</fullName>
    </submittedName>
</protein>
<feature type="transmembrane region" description="Helical" evidence="1">
    <location>
        <begin position="12"/>
        <end position="28"/>
    </location>
</feature>